<keyword evidence="3" id="KW-1185">Reference proteome</keyword>
<proteinExistence type="predicted"/>
<evidence type="ECO:0000313" key="3">
    <source>
        <dbReference type="Proteomes" id="UP001597181"/>
    </source>
</evidence>
<evidence type="ECO:0000313" key="2">
    <source>
        <dbReference type="EMBL" id="MFD1201249.1"/>
    </source>
</evidence>
<reference evidence="3" key="1">
    <citation type="journal article" date="2019" name="Int. J. Syst. Evol. Microbiol.">
        <title>The Global Catalogue of Microorganisms (GCM) 10K type strain sequencing project: providing services to taxonomists for standard genome sequencing and annotation.</title>
        <authorList>
            <consortium name="The Broad Institute Genomics Platform"/>
            <consortium name="The Broad Institute Genome Sequencing Center for Infectious Disease"/>
            <person name="Wu L."/>
            <person name="Ma J."/>
        </authorList>
    </citation>
    <scope>NUCLEOTIDE SEQUENCE [LARGE SCALE GENOMIC DNA]</scope>
    <source>
        <strain evidence="3">CCUG 50213</strain>
    </source>
</reference>
<evidence type="ECO:0000256" key="1">
    <source>
        <dbReference type="SAM" id="Phobius"/>
    </source>
</evidence>
<dbReference type="Proteomes" id="UP001597181">
    <property type="component" value="Unassembled WGS sequence"/>
</dbReference>
<keyword evidence="1" id="KW-0472">Membrane</keyword>
<feature type="transmembrane region" description="Helical" evidence="1">
    <location>
        <begin position="255"/>
        <end position="273"/>
    </location>
</feature>
<dbReference type="RefSeq" id="WP_343957278.1">
    <property type="nucleotide sequence ID" value="NZ_BAAAKZ010000001.1"/>
</dbReference>
<sequence>MTTNSMAQMVALSESLSEIGASIDLPSAKAVASLAKSLSVFSEATGAILEKAYAPLASLAETLSVVSEVTAMSNASWTAPLATLVETLPDFTQTLGATAAAVTRIPLQGMLDSLSLTAKSLDLVTPSVAALVEDLAFANFDAQRMISGLPAYAGLESLNGLFGNISAQMGLAGALSPEVRTKPGTEGYQDEFVRVVREGWTVQGTAARTGQDDAARSCDVVPYKDDQGRLTNTVATVMALVVGAVAWTADLTMNSAPSPVAALLVAGAVFGWCRKQR</sequence>
<keyword evidence="1" id="KW-1133">Transmembrane helix</keyword>
<keyword evidence="1" id="KW-0812">Transmembrane</keyword>
<name>A0ABW3TM17_9MICO</name>
<dbReference type="EMBL" id="JBHTLY010000002">
    <property type="protein sequence ID" value="MFD1201249.1"/>
    <property type="molecule type" value="Genomic_DNA"/>
</dbReference>
<gene>
    <name evidence="2" type="ORF">ACFQ3U_05010</name>
</gene>
<comment type="caution">
    <text evidence="2">The sequence shown here is derived from an EMBL/GenBank/DDBJ whole genome shotgun (WGS) entry which is preliminary data.</text>
</comment>
<protein>
    <submittedName>
        <fullName evidence="2">Uncharacterized protein</fullName>
    </submittedName>
</protein>
<feature type="transmembrane region" description="Helical" evidence="1">
    <location>
        <begin position="230"/>
        <end position="249"/>
    </location>
</feature>
<organism evidence="2 3">
    <name type="scientific">Leucobacter albus</name>
    <dbReference type="NCBI Taxonomy" id="272210"/>
    <lineage>
        <taxon>Bacteria</taxon>
        <taxon>Bacillati</taxon>
        <taxon>Actinomycetota</taxon>
        <taxon>Actinomycetes</taxon>
        <taxon>Micrococcales</taxon>
        <taxon>Microbacteriaceae</taxon>
        <taxon>Leucobacter</taxon>
    </lineage>
</organism>
<accession>A0ABW3TM17</accession>